<evidence type="ECO:0000313" key="2">
    <source>
        <dbReference type="EMBL" id="HHM01656.1"/>
    </source>
</evidence>
<dbReference type="PANTHER" id="PTHR33498:SF1">
    <property type="entry name" value="TRANSPOSASE FOR INSERTION SEQUENCE ELEMENT IS1557"/>
    <property type="match status" value="1"/>
</dbReference>
<dbReference type="Pfam" id="PF01610">
    <property type="entry name" value="DDE_Tnp_ISL3"/>
    <property type="match status" value="1"/>
</dbReference>
<feature type="domain" description="Transposase IS204/IS1001/IS1096/IS1165 DDE" evidence="1">
    <location>
        <begin position="48"/>
        <end position="281"/>
    </location>
</feature>
<dbReference type="NCBIfam" id="NF033550">
    <property type="entry name" value="transpos_ISL3"/>
    <property type="match status" value="1"/>
</dbReference>
<dbReference type="InterPro" id="IPR002560">
    <property type="entry name" value="Transposase_DDE"/>
</dbReference>
<protein>
    <submittedName>
        <fullName evidence="2">ISL3 family transposase</fullName>
    </submittedName>
</protein>
<gene>
    <name evidence="2" type="ORF">ENJ15_01490</name>
</gene>
<dbReference type="InterPro" id="IPR047951">
    <property type="entry name" value="Transpos_ISL3"/>
</dbReference>
<evidence type="ECO:0000259" key="1">
    <source>
        <dbReference type="Pfam" id="PF01610"/>
    </source>
</evidence>
<organism evidence="2">
    <name type="scientific">Caldithrix abyssi</name>
    <dbReference type="NCBI Taxonomy" id="187145"/>
    <lineage>
        <taxon>Bacteria</taxon>
        <taxon>Pseudomonadati</taxon>
        <taxon>Calditrichota</taxon>
        <taxon>Calditrichia</taxon>
        <taxon>Calditrichales</taxon>
        <taxon>Calditrichaceae</taxon>
        <taxon>Caldithrix</taxon>
    </lineage>
</organism>
<name>A0A7V5RN72_CALAY</name>
<reference evidence="2" key="1">
    <citation type="journal article" date="2020" name="mSystems">
        <title>Genome- and Community-Level Interaction Insights into Carbon Utilization and Element Cycling Functions of Hydrothermarchaeota in Hydrothermal Sediment.</title>
        <authorList>
            <person name="Zhou Z."/>
            <person name="Liu Y."/>
            <person name="Xu W."/>
            <person name="Pan J."/>
            <person name="Luo Z.H."/>
            <person name="Li M."/>
        </authorList>
    </citation>
    <scope>NUCLEOTIDE SEQUENCE [LARGE SCALE GENOMIC DNA]</scope>
    <source>
        <strain evidence="2">HyVt-460</strain>
    </source>
</reference>
<proteinExistence type="predicted"/>
<dbReference type="AlphaFoldDB" id="A0A7V5RN72"/>
<sequence>TMSMIESEMPVNKVARLLNVLPKRIWTVFNYWISTAVNADDQSAVKSIGIDETSKKRGHDYIMVAADLESRRVVYACPGKDAGAVSRLANHFTRKQIPLSQIEHISMDMSPAFISGTLKHFPEAKIVFDRFHIKKILNQAVDEVRKSERRIHNALKGHKYTFLKSARNLSKKQKHAKLELMEAYPALGETVRLQELFDDFFEFSDTDEAAAFLAYWCDLARESKIQPMIKFASVIKSHWTGVINYVRAKISNGILEGINSKIQLAKSRARGYRNTRNLINMVYFIAGKLKFDYPHYST</sequence>
<comment type="caution">
    <text evidence="2">The sequence shown here is derived from an EMBL/GenBank/DDBJ whole genome shotgun (WGS) entry which is preliminary data.</text>
</comment>
<accession>A0A7V5RN72</accession>
<dbReference type="EMBL" id="DRLI01000055">
    <property type="protein sequence ID" value="HHM01656.1"/>
    <property type="molecule type" value="Genomic_DNA"/>
</dbReference>
<dbReference type="Proteomes" id="UP000885771">
    <property type="component" value="Unassembled WGS sequence"/>
</dbReference>
<feature type="non-terminal residue" evidence="2">
    <location>
        <position position="1"/>
    </location>
</feature>
<dbReference type="PANTHER" id="PTHR33498">
    <property type="entry name" value="TRANSPOSASE FOR INSERTION SEQUENCE ELEMENT IS1557"/>
    <property type="match status" value="1"/>
</dbReference>